<gene>
    <name evidence="2" type="ORF">PMAYCL1PPCAC_05961</name>
    <name evidence="3" type="ORF">PMAYCL1PPCAC_05963</name>
</gene>
<evidence type="ECO:0000313" key="3">
    <source>
        <dbReference type="EMBL" id="GMR35768.1"/>
    </source>
</evidence>
<comment type="caution">
    <text evidence="3">The sequence shown here is derived from an EMBL/GenBank/DDBJ whole genome shotgun (WGS) entry which is preliminary data.</text>
</comment>
<protein>
    <recommendedName>
        <fullName evidence="5">G protein-coupled receptor</fullName>
    </recommendedName>
</protein>
<feature type="non-terminal residue" evidence="3">
    <location>
        <position position="1"/>
    </location>
</feature>
<dbReference type="AlphaFoldDB" id="A0AAN4Z7B9"/>
<evidence type="ECO:0008006" key="5">
    <source>
        <dbReference type="Google" id="ProtNLM"/>
    </source>
</evidence>
<dbReference type="EMBL" id="BTRK01000002">
    <property type="protein sequence ID" value="GMR35768.1"/>
    <property type="molecule type" value="Genomic_DNA"/>
</dbReference>
<feature type="transmembrane region" description="Helical" evidence="1">
    <location>
        <begin position="35"/>
        <end position="54"/>
    </location>
</feature>
<evidence type="ECO:0000256" key="1">
    <source>
        <dbReference type="SAM" id="Phobius"/>
    </source>
</evidence>
<reference evidence="3" key="2">
    <citation type="submission" date="2023-06" db="EMBL/GenBank/DDBJ databases">
        <title>Genome assembly of Pristionchus species.</title>
        <authorList>
            <person name="Yoshida K."/>
            <person name="Sommer R.J."/>
        </authorList>
    </citation>
    <scope>NUCLEOTIDE SEQUENCE</scope>
    <source>
        <strain evidence="3">RS5460</strain>
    </source>
</reference>
<keyword evidence="1" id="KW-0812">Transmembrane</keyword>
<keyword evidence="1" id="KW-0472">Membrane</keyword>
<sequence length="85" mass="9721">IVAAGGALYMVLFLYRHQTIVPPGSRYKLSTQVQIIFFVLITPLYVSVGPAVYITRIRAIDVDHFKKVVDFNISFSYFSTLLEYE</sequence>
<keyword evidence="1" id="KW-1133">Transmembrane helix</keyword>
<dbReference type="EMBL" id="BTRK01000002">
    <property type="protein sequence ID" value="GMR35766.1"/>
    <property type="molecule type" value="Genomic_DNA"/>
</dbReference>
<name>A0AAN4Z7B9_9BILA</name>
<reference evidence="4" key="1">
    <citation type="submission" date="2022-10" db="EMBL/GenBank/DDBJ databases">
        <title>Genome assembly of Pristionchus species.</title>
        <authorList>
            <person name="Yoshida K."/>
            <person name="Sommer R.J."/>
        </authorList>
    </citation>
    <scope>NUCLEOTIDE SEQUENCE [LARGE SCALE GENOMIC DNA]</scope>
    <source>
        <strain evidence="4">RS5460</strain>
    </source>
</reference>
<keyword evidence="4" id="KW-1185">Reference proteome</keyword>
<dbReference type="Proteomes" id="UP001328107">
    <property type="component" value="Unassembled WGS sequence"/>
</dbReference>
<proteinExistence type="predicted"/>
<evidence type="ECO:0000313" key="2">
    <source>
        <dbReference type="EMBL" id="GMR35766.1"/>
    </source>
</evidence>
<accession>A0AAN4Z7B9</accession>
<evidence type="ECO:0000313" key="4">
    <source>
        <dbReference type="Proteomes" id="UP001328107"/>
    </source>
</evidence>
<organism evidence="3 4">
    <name type="scientific">Pristionchus mayeri</name>
    <dbReference type="NCBI Taxonomy" id="1317129"/>
    <lineage>
        <taxon>Eukaryota</taxon>
        <taxon>Metazoa</taxon>
        <taxon>Ecdysozoa</taxon>
        <taxon>Nematoda</taxon>
        <taxon>Chromadorea</taxon>
        <taxon>Rhabditida</taxon>
        <taxon>Rhabditina</taxon>
        <taxon>Diplogasteromorpha</taxon>
        <taxon>Diplogasteroidea</taxon>
        <taxon>Neodiplogasteridae</taxon>
        <taxon>Pristionchus</taxon>
    </lineage>
</organism>